<feature type="transmembrane region" description="Helical" evidence="1">
    <location>
        <begin position="26"/>
        <end position="50"/>
    </location>
</feature>
<evidence type="ECO:0000313" key="3">
    <source>
        <dbReference type="Proteomes" id="UP000325395"/>
    </source>
</evidence>
<reference evidence="2 3" key="1">
    <citation type="submission" date="2019-04" db="EMBL/GenBank/DDBJ databases">
        <authorList>
            <consortium name="DOE Joint Genome Institute"/>
            <person name="Mondo S."/>
            <person name="Kjaerbolling I."/>
            <person name="Vesth T."/>
            <person name="Frisvad J.C."/>
            <person name="Nybo J.L."/>
            <person name="Theobald S."/>
            <person name="Kildgaard S."/>
            <person name="Isbrandt T."/>
            <person name="Kuo A."/>
            <person name="Sato A."/>
            <person name="Lyhne E.K."/>
            <person name="Kogle M.E."/>
            <person name="Wiebenga A."/>
            <person name="Kun R.S."/>
            <person name="Lubbers R.J."/>
            <person name="Makela M.R."/>
            <person name="Barry K."/>
            <person name="Chovatia M."/>
            <person name="Clum A."/>
            <person name="Daum C."/>
            <person name="Haridas S."/>
            <person name="He G."/>
            <person name="LaButti K."/>
            <person name="Lipzen A."/>
            <person name="Riley R."/>
            <person name="Salamov A."/>
            <person name="Simmons B.A."/>
            <person name="Magnuson J.K."/>
            <person name="Henrissat B."/>
            <person name="Mortensen U.H."/>
            <person name="Larsen T.O."/>
            <person name="Devries R.P."/>
            <person name="Grigoriev I.V."/>
            <person name="Machida M."/>
            <person name="Baker S.E."/>
            <person name="Andersen M.R."/>
            <person name="Cantor M.N."/>
            <person name="Hua S.X."/>
        </authorList>
    </citation>
    <scope>NUCLEOTIDE SEQUENCE [LARGE SCALE GENOMIC DNA]</scope>
    <source>
        <strain evidence="2 3">CBS 117616</strain>
    </source>
</reference>
<dbReference type="Proteomes" id="UP000325395">
    <property type="component" value="Unassembled WGS sequence"/>
</dbReference>
<organism evidence="2 3">
    <name type="scientific">Aspergillus pseudocaelatus</name>
    <dbReference type="NCBI Taxonomy" id="1825620"/>
    <lineage>
        <taxon>Eukaryota</taxon>
        <taxon>Fungi</taxon>
        <taxon>Dikarya</taxon>
        <taxon>Ascomycota</taxon>
        <taxon>Pezizomycotina</taxon>
        <taxon>Eurotiomycetes</taxon>
        <taxon>Eurotiomycetidae</taxon>
        <taxon>Eurotiales</taxon>
        <taxon>Aspergillaceae</taxon>
        <taxon>Aspergillus</taxon>
        <taxon>Aspergillus subgen. Circumdati</taxon>
    </lineage>
</organism>
<evidence type="ECO:0000256" key="1">
    <source>
        <dbReference type="SAM" id="Phobius"/>
    </source>
</evidence>
<accession>A0ABQ6WE61</accession>
<name>A0ABQ6WE61_9EURO</name>
<protein>
    <submittedName>
        <fullName evidence="2">Uncharacterized protein</fullName>
    </submittedName>
</protein>
<proteinExistence type="predicted"/>
<sequence length="53" mass="6064">MMSFELNTGRKYNSSISSFPSCNGSLYVFLFNGMISHSFSFPSVYCFLILEYV</sequence>
<evidence type="ECO:0000313" key="2">
    <source>
        <dbReference type="EMBL" id="KAE8414888.1"/>
    </source>
</evidence>
<keyword evidence="1" id="KW-0812">Transmembrane</keyword>
<keyword evidence="3" id="KW-1185">Reference proteome</keyword>
<dbReference type="EMBL" id="ML735777">
    <property type="protein sequence ID" value="KAE8414888.1"/>
    <property type="molecule type" value="Genomic_DNA"/>
</dbReference>
<keyword evidence="1" id="KW-0472">Membrane</keyword>
<keyword evidence="1" id="KW-1133">Transmembrane helix</keyword>
<gene>
    <name evidence="2" type="ORF">BDV36DRAFT_264255</name>
</gene>